<evidence type="ECO:0000313" key="3">
    <source>
        <dbReference type="Proteomes" id="UP000177011"/>
    </source>
</evidence>
<keyword evidence="1" id="KW-1133">Transmembrane helix</keyword>
<organism evidence="2 3">
    <name type="scientific">Candidatus Wolfebacteria bacterium RIFCSPLOWO2_01_FULL_47_17b</name>
    <dbReference type="NCBI Taxonomy" id="1802558"/>
    <lineage>
        <taxon>Bacteria</taxon>
        <taxon>Candidatus Wolfeibacteriota</taxon>
    </lineage>
</organism>
<evidence type="ECO:0000256" key="1">
    <source>
        <dbReference type="SAM" id="Phobius"/>
    </source>
</evidence>
<gene>
    <name evidence="2" type="ORF">A2935_04105</name>
</gene>
<proteinExistence type="predicted"/>
<reference evidence="2 3" key="1">
    <citation type="journal article" date="2016" name="Nat. Commun.">
        <title>Thousands of microbial genomes shed light on interconnected biogeochemical processes in an aquifer system.</title>
        <authorList>
            <person name="Anantharaman K."/>
            <person name="Brown C.T."/>
            <person name="Hug L.A."/>
            <person name="Sharon I."/>
            <person name="Castelle C.J."/>
            <person name="Probst A.J."/>
            <person name="Thomas B.C."/>
            <person name="Singh A."/>
            <person name="Wilkins M.J."/>
            <person name="Karaoz U."/>
            <person name="Brodie E.L."/>
            <person name="Williams K.H."/>
            <person name="Hubbard S.S."/>
            <person name="Banfield J.F."/>
        </authorList>
    </citation>
    <scope>NUCLEOTIDE SEQUENCE [LARGE SCALE GENOMIC DNA]</scope>
</reference>
<accession>A0A1F8DZ25</accession>
<keyword evidence="1" id="KW-0812">Transmembrane</keyword>
<name>A0A1F8DZ25_9BACT</name>
<feature type="transmembrane region" description="Helical" evidence="1">
    <location>
        <begin position="7"/>
        <end position="27"/>
    </location>
</feature>
<dbReference type="AlphaFoldDB" id="A0A1F8DZ25"/>
<comment type="caution">
    <text evidence="2">The sequence shown here is derived from an EMBL/GenBank/DDBJ whole genome shotgun (WGS) entry which is preliminary data.</text>
</comment>
<dbReference type="Proteomes" id="UP000177011">
    <property type="component" value="Unassembled WGS sequence"/>
</dbReference>
<evidence type="ECO:0000313" key="2">
    <source>
        <dbReference type="EMBL" id="OGM93831.1"/>
    </source>
</evidence>
<dbReference type="EMBL" id="MGIS01000005">
    <property type="protein sequence ID" value="OGM93831.1"/>
    <property type="molecule type" value="Genomic_DNA"/>
</dbReference>
<sequence length="374" mass="41635">MMQDRPRYKILVVLGIVFVVAAGFFLYTKYGYQNQDNNTMAVYNEKYQGAQAFQNSGDYSGALDAFNALLKSVPDKASEGKVKIFIAANLFARNQGDDQAKSIAMYKEVWNDPLVPAYVRAKVLTDLAGVVIRSKDESFYTSHFNEPPFSDFLPASGTSSSKMSIVYLKILELSDETFPNSYAEYLIAGNYYAPLSANDIPVGTATPEQVAKIMQDYVKKADILAPTDESTYKPEIIVQRYLYRSIALNGSNRILKNISLAEREDALKLALSKGAPYENGNDYATKAVIMDVRFFYAQFLNRNIGKERYSDIVTLLKPFGGAVSGSDPSFKATRARFMDLVTRSDTDFKKVNALALAQISPEFKDFLTSLGLKP</sequence>
<keyword evidence="1" id="KW-0472">Membrane</keyword>
<protein>
    <submittedName>
        <fullName evidence="2">Uncharacterized protein</fullName>
    </submittedName>
</protein>